<evidence type="ECO:0000256" key="1">
    <source>
        <dbReference type="SAM" id="Phobius"/>
    </source>
</evidence>
<reference evidence="4" key="2">
    <citation type="submission" date="2019-09" db="UniProtKB">
        <authorList>
            <consortium name="WormBaseParasite"/>
        </authorList>
    </citation>
    <scope>IDENTIFICATION</scope>
</reference>
<dbReference type="EMBL" id="UZAH01025912">
    <property type="protein sequence ID" value="VDO72641.1"/>
    <property type="molecule type" value="Genomic_DNA"/>
</dbReference>
<reference evidence="2 3" key="1">
    <citation type="submission" date="2018-11" db="EMBL/GenBank/DDBJ databases">
        <authorList>
            <consortium name="Pathogen Informatics"/>
        </authorList>
    </citation>
    <scope>NUCLEOTIDE SEQUENCE [LARGE SCALE GENOMIC DNA]</scope>
</reference>
<keyword evidence="1" id="KW-0812">Transmembrane</keyword>
<feature type="transmembrane region" description="Helical" evidence="1">
    <location>
        <begin position="87"/>
        <end position="108"/>
    </location>
</feature>
<evidence type="ECO:0000313" key="4">
    <source>
        <dbReference type="WBParaSite" id="HPBE_0000753501-mRNA-1"/>
    </source>
</evidence>
<feature type="transmembrane region" description="Helical" evidence="1">
    <location>
        <begin position="60"/>
        <end position="80"/>
    </location>
</feature>
<feature type="transmembrane region" description="Helical" evidence="1">
    <location>
        <begin position="34"/>
        <end position="54"/>
    </location>
</feature>
<protein>
    <submittedName>
        <fullName evidence="4">MARVEL domain-containing protein</fullName>
    </submittedName>
</protein>
<dbReference type="AlphaFoldDB" id="A0A3P7XEA5"/>
<keyword evidence="1" id="KW-1133">Transmembrane helix</keyword>
<evidence type="ECO:0000313" key="2">
    <source>
        <dbReference type="EMBL" id="VDO72641.1"/>
    </source>
</evidence>
<gene>
    <name evidence="2" type="ORF">HPBE_LOCUS7536</name>
</gene>
<sequence length="149" mass="16749">MNDAGPARLLAVYGGTTFLVYLETDGFTKSSWEVMVLGYALVTIANLLYFYSFQHLIEEWSIAMTMFTTMFYTSLAYYCFADLFVSIPFLVFLHLCSLGSSCLLVVAAGSVCLNNLETDYETYQLGGIIDCAQHGRFLNPTILERQDYS</sequence>
<dbReference type="WBParaSite" id="HPBE_0000753501-mRNA-1">
    <property type="protein sequence ID" value="HPBE_0000753501-mRNA-1"/>
    <property type="gene ID" value="HPBE_0000753501"/>
</dbReference>
<keyword evidence="3" id="KW-1185">Reference proteome</keyword>
<dbReference type="Proteomes" id="UP000050761">
    <property type="component" value="Unassembled WGS sequence"/>
</dbReference>
<keyword evidence="1" id="KW-0472">Membrane</keyword>
<organism evidence="2">
    <name type="scientific">Heligmosomoides polygyrus</name>
    <name type="common">Parasitic roundworm</name>
    <dbReference type="NCBI Taxonomy" id="6339"/>
    <lineage>
        <taxon>Eukaryota</taxon>
        <taxon>Metazoa</taxon>
        <taxon>Ecdysozoa</taxon>
        <taxon>Nematoda</taxon>
        <taxon>Chromadorea</taxon>
        <taxon>Rhabditida</taxon>
        <taxon>Rhabditina</taxon>
        <taxon>Rhabditomorpha</taxon>
        <taxon>Strongyloidea</taxon>
        <taxon>Heligmosomidae</taxon>
        <taxon>Heligmosomoides</taxon>
    </lineage>
</organism>
<dbReference type="OrthoDB" id="5864807at2759"/>
<name>A0A3P7XEA5_HELPZ</name>
<evidence type="ECO:0000313" key="3">
    <source>
        <dbReference type="Proteomes" id="UP000050761"/>
    </source>
</evidence>
<accession>A0A3P7XEA5</accession>
<proteinExistence type="predicted"/>
<feature type="transmembrane region" description="Helical" evidence="1">
    <location>
        <begin position="6"/>
        <end position="22"/>
    </location>
</feature>